<dbReference type="EMBL" id="LJSX01000005">
    <property type="protein sequence ID" value="KPQ11794.1"/>
    <property type="molecule type" value="Genomic_DNA"/>
</dbReference>
<reference evidence="1 3" key="1">
    <citation type="submission" date="2015-09" db="EMBL/GenBank/DDBJ databases">
        <title>Identification and resolution of microdiversity through metagenomic sequencing of parallel consortia.</title>
        <authorList>
            <person name="Nelson W.C."/>
            <person name="Romine M.F."/>
            <person name="Lindemann S.R."/>
        </authorList>
    </citation>
    <scope>NUCLEOTIDE SEQUENCE [LARGE SCALE GENOMIC DNA]</scope>
    <source>
        <strain evidence="1">HL-109</strain>
    </source>
</reference>
<accession>A0A0N8KEN0</accession>
<evidence type="ECO:0000313" key="4">
    <source>
        <dbReference type="Proteomes" id="UP000182800"/>
    </source>
</evidence>
<keyword evidence="4" id="KW-1185">Reference proteome</keyword>
<name>A0A0N8KEN0_9HYPH</name>
<organism evidence="1 3">
    <name type="scientific">Saliniramus fredricksonii</name>
    <dbReference type="NCBI Taxonomy" id="1653334"/>
    <lineage>
        <taxon>Bacteria</taxon>
        <taxon>Pseudomonadati</taxon>
        <taxon>Pseudomonadota</taxon>
        <taxon>Alphaproteobacteria</taxon>
        <taxon>Hyphomicrobiales</taxon>
        <taxon>Salinarimonadaceae</taxon>
        <taxon>Saliniramus</taxon>
    </lineage>
</organism>
<evidence type="ECO:0000313" key="1">
    <source>
        <dbReference type="EMBL" id="KPQ11794.1"/>
    </source>
</evidence>
<dbReference type="Proteomes" id="UP000050497">
    <property type="component" value="Unassembled WGS sequence"/>
</dbReference>
<proteinExistence type="predicted"/>
<sequence length="113" mass="11746">MAEISGQLEGPLTLECDLVMRGRVKGTVTVPSGSRLDLEGVIMGDLVVEEGGAAIVHGAVAGTLVNHGGDVEVRGTVNCVHDYGDRLTRFGRDAKVGFDRARTAKTATGPAQD</sequence>
<comment type="caution">
    <text evidence="1">The sequence shown here is derived from an EMBL/GenBank/DDBJ whole genome shotgun (WGS) entry which is preliminary data.</text>
</comment>
<protein>
    <submittedName>
        <fullName evidence="1">Polymer-forming cytoskeletal</fullName>
    </submittedName>
</protein>
<evidence type="ECO:0000313" key="3">
    <source>
        <dbReference type="Proteomes" id="UP000050497"/>
    </source>
</evidence>
<dbReference type="EMBL" id="FMBM01000002">
    <property type="protein sequence ID" value="SCC82281.1"/>
    <property type="molecule type" value="Genomic_DNA"/>
</dbReference>
<reference evidence="2 4" key="2">
    <citation type="submission" date="2016-08" db="EMBL/GenBank/DDBJ databases">
        <authorList>
            <person name="Varghese N."/>
            <person name="Submissions Spin"/>
        </authorList>
    </citation>
    <scope>NUCLEOTIDE SEQUENCE [LARGE SCALE GENOMIC DNA]</scope>
    <source>
        <strain evidence="2 4">HL-109</strain>
    </source>
</reference>
<dbReference type="OrthoDB" id="7510721at2"/>
<dbReference type="Proteomes" id="UP000182800">
    <property type="component" value="Unassembled WGS sequence"/>
</dbReference>
<dbReference type="RefSeq" id="WP_074445804.1">
    <property type="nucleotide sequence ID" value="NZ_FMBM01000002.1"/>
</dbReference>
<gene>
    <name evidence="2" type="ORF">GA0071312_3262</name>
    <name evidence="1" type="ORF">HLUCCO17_04775</name>
</gene>
<dbReference type="AlphaFoldDB" id="A0A0N8KEN0"/>
<evidence type="ECO:0000313" key="2">
    <source>
        <dbReference type="EMBL" id="SCC82281.1"/>
    </source>
</evidence>